<feature type="binding site" evidence="3">
    <location>
        <position position="125"/>
    </location>
    <ligand>
        <name>a divalent metal cation</name>
        <dbReference type="ChEBI" id="CHEBI:60240"/>
    </ligand>
</feature>
<evidence type="ECO:0000256" key="3">
    <source>
        <dbReference type="PIRSR" id="PIRSR607837-1"/>
    </source>
</evidence>
<dbReference type="Proteomes" id="UP000574133">
    <property type="component" value="Unassembled WGS sequence"/>
</dbReference>
<evidence type="ECO:0000256" key="1">
    <source>
        <dbReference type="ARBA" id="ARBA00008635"/>
    </source>
</evidence>
<dbReference type="SUPFAM" id="SSF109854">
    <property type="entry name" value="DinB/YfiT-like putative metalloenzymes"/>
    <property type="match status" value="1"/>
</dbReference>
<dbReference type="PANTHER" id="PTHR37302:SF3">
    <property type="entry name" value="DAMAGE-INDUCIBLE PROTEIN DINB"/>
    <property type="match status" value="1"/>
</dbReference>
<name>A0A841TF68_9BACL</name>
<dbReference type="InterPro" id="IPR007837">
    <property type="entry name" value="DinB"/>
</dbReference>
<sequence length="152" mass="17315">MQTIRNMFKQLNWANERILAHLRTQDNNEQAVRLFAHILRAEQVWLARLTGKDSSPIALWSDANLTDCSRWIEENKENFQAYLAAIEEGGSLDHVIEYKNQAGTSSYSTSVRDILTHVALHGQYHRGQINSMLRAAGGEPVSVDYIVFARED</sequence>
<dbReference type="GO" id="GO:0046872">
    <property type="term" value="F:metal ion binding"/>
    <property type="evidence" value="ECO:0007669"/>
    <property type="project" value="UniProtKB-KW"/>
</dbReference>
<dbReference type="AlphaFoldDB" id="A0A841TF68"/>
<gene>
    <name evidence="4" type="ORF">H4Q31_16775</name>
</gene>
<feature type="binding site" evidence="3">
    <location>
        <position position="37"/>
    </location>
    <ligand>
        <name>a divalent metal cation</name>
        <dbReference type="ChEBI" id="CHEBI:60240"/>
    </ligand>
</feature>
<dbReference type="Pfam" id="PF05163">
    <property type="entry name" value="DinB"/>
    <property type="match status" value="1"/>
</dbReference>
<keyword evidence="5" id="KW-1185">Reference proteome</keyword>
<evidence type="ECO:0000313" key="5">
    <source>
        <dbReference type="Proteomes" id="UP000574133"/>
    </source>
</evidence>
<dbReference type="EMBL" id="JACJVN010000065">
    <property type="protein sequence ID" value="MBB6678946.1"/>
    <property type="molecule type" value="Genomic_DNA"/>
</dbReference>
<reference evidence="4 5" key="1">
    <citation type="submission" date="2020-08" db="EMBL/GenBank/DDBJ databases">
        <title>Cohnella phylogeny.</title>
        <authorList>
            <person name="Dunlap C."/>
        </authorList>
    </citation>
    <scope>NUCLEOTIDE SEQUENCE [LARGE SCALE GENOMIC DNA]</scope>
    <source>
        <strain evidence="4 5">DSM 103658</strain>
    </source>
</reference>
<dbReference type="Gene3D" id="1.20.120.450">
    <property type="entry name" value="dinb family like domain"/>
    <property type="match status" value="1"/>
</dbReference>
<dbReference type="RefSeq" id="WP_185180214.1">
    <property type="nucleotide sequence ID" value="NZ_CBCSEP010000002.1"/>
</dbReference>
<protein>
    <submittedName>
        <fullName evidence="4">DinB family protein</fullName>
    </submittedName>
</protein>
<evidence type="ECO:0000313" key="4">
    <source>
        <dbReference type="EMBL" id="MBB6678946.1"/>
    </source>
</evidence>
<dbReference type="InterPro" id="IPR034660">
    <property type="entry name" value="DinB/YfiT-like"/>
</dbReference>
<dbReference type="PANTHER" id="PTHR37302">
    <property type="entry name" value="SLR1116 PROTEIN"/>
    <property type="match status" value="1"/>
</dbReference>
<feature type="binding site" evidence="3">
    <location>
        <position position="121"/>
    </location>
    <ligand>
        <name>a divalent metal cation</name>
        <dbReference type="ChEBI" id="CHEBI:60240"/>
    </ligand>
</feature>
<proteinExistence type="inferred from homology"/>
<accession>A0A841TF68</accession>
<keyword evidence="2 3" id="KW-0479">Metal-binding</keyword>
<organism evidence="4 5">
    <name type="scientific">Cohnella lubricantis</name>
    <dbReference type="NCBI Taxonomy" id="2163172"/>
    <lineage>
        <taxon>Bacteria</taxon>
        <taxon>Bacillati</taxon>
        <taxon>Bacillota</taxon>
        <taxon>Bacilli</taxon>
        <taxon>Bacillales</taxon>
        <taxon>Paenibacillaceae</taxon>
        <taxon>Cohnella</taxon>
    </lineage>
</organism>
<comment type="similarity">
    <text evidence="1">Belongs to the DinB family.</text>
</comment>
<evidence type="ECO:0000256" key="2">
    <source>
        <dbReference type="ARBA" id="ARBA00022723"/>
    </source>
</evidence>
<comment type="caution">
    <text evidence="4">The sequence shown here is derived from an EMBL/GenBank/DDBJ whole genome shotgun (WGS) entry which is preliminary data.</text>
</comment>